<dbReference type="SUPFAM" id="SSF103473">
    <property type="entry name" value="MFS general substrate transporter"/>
    <property type="match status" value="1"/>
</dbReference>
<evidence type="ECO:0000313" key="10">
    <source>
        <dbReference type="Proteomes" id="UP000070121"/>
    </source>
</evidence>
<feature type="compositionally biased region" description="Low complexity" evidence="6">
    <location>
        <begin position="713"/>
        <end position="725"/>
    </location>
</feature>
<evidence type="ECO:0000256" key="3">
    <source>
        <dbReference type="ARBA" id="ARBA00022692"/>
    </source>
</evidence>
<evidence type="ECO:0000256" key="6">
    <source>
        <dbReference type="SAM" id="MobiDB-lite"/>
    </source>
</evidence>
<keyword evidence="10" id="KW-1185">Reference proteome</keyword>
<evidence type="ECO:0000256" key="7">
    <source>
        <dbReference type="SAM" id="Phobius"/>
    </source>
</evidence>
<dbReference type="PANTHER" id="PTHR43863:SF2">
    <property type="entry name" value="MALTASE-GLUCOAMYLASE"/>
    <property type="match status" value="1"/>
</dbReference>
<dbReference type="GO" id="GO:0016020">
    <property type="term" value="C:membrane"/>
    <property type="evidence" value="ECO:0007669"/>
    <property type="project" value="UniProtKB-SubCell"/>
</dbReference>
<name>A0A135U8K6_9PEZI</name>
<dbReference type="GO" id="GO:0004553">
    <property type="term" value="F:hydrolase activity, hydrolyzing O-glycosyl compounds"/>
    <property type="evidence" value="ECO:0007669"/>
    <property type="project" value="InterPro"/>
</dbReference>
<keyword evidence="3 7" id="KW-0812">Transmembrane</keyword>
<gene>
    <name evidence="9" type="ORF">CSAL01_03185</name>
</gene>
<dbReference type="InterPro" id="IPR005828">
    <property type="entry name" value="MFS_sugar_transport-like"/>
</dbReference>
<evidence type="ECO:0000259" key="8">
    <source>
        <dbReference type="PROSITE" id="PS50850"/>
    </source>
</evidence>
<accession>A0A135U8K6</accession>
<dbReference type="InterPro" id="IPR020846">
    <property type="entry name" value="MFS_dom"/>
</dbReference>
<dbReference type="PANTHER" id="PTHR43863">
    <property type="entry name" value="HYDROLASE, PUTATIVE (AFU_ORTHOLOGUE AFUA_1G03140)-RELATED"/>
    <property type="match status" value="1"/>
</dbReference>
<dbReference type="SUPFAM" id="SSF51445">
    <property type="entry name" value="(Trans)glycosidases"/>
    <property type="match status" value="1"/>
</dbReference>
<keyword evidence="5 7" id="KW-0472">Membrane</keyword>
<feature type="domain" description="Major facilitator superfamily (MFS) profile" evidence="8">
    <location>
        <begin position="864"/>
        <end position="1277"/>
    </location>
</feature>
<comment type="caution">
    <text evidence="9">The sequence shown here is derived from an EMBL/GenBank/DDBJ whole genome shotgun (WGS) entry which is preliminary data.</text>
</comment>
<feature type="compositionally biased region" description="Polar residues" evidence="6">
    <location>
        <begin position="553"/>
        <end position="564"/>
    </location>
</feature>
<dbReference type="GO" id="GO:0005975">
    <property type="term" value="P:carbohydrate metabolic process"/>
    <property type="evidence" value="ECO:0007669"/>
    <property type="project" value="InterPro"/>
</dbReference>
<dbReference type="InterPro" id="IPR017853">
    <property type="entry name" value="GH"/>
</dbReference>
<dbReference type="InterPro" id="IPR011013">
    <property type="entry name" value="Gal_mutarotase_sf_dom"/>
</dbReference>
<evidence type="ECO:0000256" key="2">
    <source>
        <dbReference type="ARBA" id="ARBA00007806"/>
    </source>
</evidence>
<dbReference type="InterPro" id="IPR005829">
    <property type="entry name" value="Sugar_transporter_CS"/>
</dbReference>
<dbReference type="CDD" id="cd14752">
    <property type="entry name" value="GH31_N"/>
    <property type="match status" value="1"/>
</dbReference>
<feature type="transmembrane region" description="Helical" evidence="7">
    <location>
        <begin position="988"/>
        <end position="1010"/>
    </location>
</feature>
<dbReference type="InterPro" id="IPR025887">
    <property type="entry name" value="Glyco_hydro_31_N_dom"/>
</dbReference>
<dbReference type="InterPro" id="IPR051816">
    <property type="entry name" value="Glycosyl_Hydrolase_31"/>
</dbReference>
<dbReference type="CDD" id="cd12148">
    <property type="entry name" value="fungal_TF_MHR"/>
    <property type="match status" value="1"/>
</dbReference>
<dbReference type="GO" id="GO:0030246">
    <property type="term" value="F:carbohydrate binding"/>
    <property type="evidence" value="ECO:0007669"/>
    <property type="project" value="InterPro"/>
</dbReference>
<dbReference type="OrthoDB" id="10070917at2759"/>
<feature type="transmembrane region" description="Helical" evidence="7">
    <location>
        <begin position="1189"/>
        <end position="1208"/>
    </location>
</feature>
<keyword evidence="4 7" id="KW-1133">Transmembrane helix</keyword>
<dbReference type="Gene3D" id="3.20.20.80">
    <property type="entry name" value="Glycosidases"/>
    <property type="match status" value="1"/>
</dbReference>
<protein>
    <submittedName>
        <fullName evidence="9">Alpha-xylosidase</fullName>
    </submittedName>
</protein>
<sequence length="1316" mass="147235">MIHQKDGLLVYQFDGEKVCIQPWGPDAFRVRATKAHVMPSEAWALEEEPEQVRTDISFAEDGSASIRNRQAKAVVSKRGKITIYNADYIVVLEEYARNRRDLLDAKCSAIEVEARELKPLRGGDYHLTLRFESQLSDGKIFGMGQYQQPFLDLKGLDLELAHRKSQASVPFALSSLGYGILWNNPSIGRVVFEKTTTSFEAYSTNILDYWVVVGDTPADIVQRYTSVTGKPPMMPEHALGFWQCKLRYEAQEELLEVAREYRRRELPVDLIVIDFFHWPLQGEWKFDPQYWPHPDAMIQQLREWNIELTVSIWPTVNQRSSNFQEMLEHGFLVRTERGVRTNFEFEGSTVYYDPTNPGAREYVWNKAKQNYLSKGIKTFWLDQAEPEYSVYDFEDYRYFLGTNLSVGNIYPKEYARMFFEGQKGAGQKDIVNLLRCAWAGCQKYGALVWNGDIAYSWGSFRNQLAAGLNMGIAGLPWWTTDIRGFHGGNPNDEAFRELFVRWFQWGAFCPVMRLHGDREPKPGNLSSSSGAANEVWSDVLTRHAASHDEVASESRQPVASSRASQACAVPQPPGMTEMPFPTPDHAPERRAVETSWPIPQVTGGNDQSFRVNTCEVEYGMNSMDSFMHNEEFPEQSAGISAINWLSPQYYADFDWGIMSSVNDREAFAANLDGVQTVMNAYEAVRQGPWLNLLNSQPVQTRMPHFHQLRPDDGTPTPSTAAPGTSRDADEGTGLDHSVQAYDNLLHHISVEPFLRDRSATPLPSLAHARVYFRLYFQNFHPAYTFLQKSTDFYHDPANWPLLLAVCAVGSVYCRGETNLRFRDLLLQLLESAVRFYISAGALDNVLGSSQVFLASPAEDAIGLVIAQTSILWLIQNLHNGVSGDSYDLSFLIHRVQTASWKNGLINAVSVGTIIGAFANGYFTHRLGHRKVLLASLASIVAFIFISFSSPNLLVLLVGQFLCGIPWGVFATTAPAYASEVCPMALRGYLIVFVNLCWALGQLISAGVQAGFSDGSNQWSYRVPFAIKCVWPLPPFAILWFAPESPWHSVRLGDYEQAEKSVLRLGSASEAVNSKQKVAVMIHTNEIEQQMDEGTSYLDCFRGVDLRRTEIACMAFAAQPFCGSAMGGTPSYFFVQAGLPESISFRMSVGGLGIASVGLGGLALILVVVGSISAGAPNSDGANYAQADMMLGWLGVYYLTVGPICYAIISEVSSTRLRNKSVCLSRIAYYIAQIICNVINPYMLNPTAGDWRGKTGFFWGGCAFVYFIWTFFRLPETKDKTFEELILLFARRIKASKFASYKVDAYASGDEVLAKDG</sequence>
<dbReference type="Pfam" id="PF01055">
    <property type="entry name" value="Glyco_hydro_31_2nd"/>
    <property type="match status" value="1"/>
</dbReference>
<dbReference type="Gene3D" id="1.20.1250.20">
    <property type="entry name" value="MFS general substrate transporter like domains"/>
    <property type="match status" value="1"/>
</dbReference>
<dbReference type="Pfam" id="PF00083">
    <property type="entry name" value="Sugar_tr"/>
    <property type="match status" value="1"/>
</dbReference>
<dbReference type="SUPFAM" id="SSF74650">
    <property type="entry name" value="Galactose mutarotase-like"/>
    <property type="match status" value="1"/>
</dbReference>
<feature type="transmembrane region" description="Helical" evidence="7">
    <location>
        <begin position="953"/>
        <end position="976"/>
    </location>
</feature>
<dbReference type="PROSITE" id="PS50850">
    <property type="entry name" value="MFS"/>
    <property type="match status" value="1"/>
</dbReference>
<feature type="transmembrane region" description="Helical" evidence="7">
    <location>
        <begin position="1220"/>
        <end position="1243"/>
    </location>
</feature>
<dbReference type="Pfam" id="PF13802">
    <property type="entry name" value="Gal_mutarotas_2"/>
    <property type="match status" value="1"/>
</dbReference>
<dbReference type="EMBL" id="JFFI01001641">
    <property type="protein sequence ID" value="KXH56741.1"/>
    <property type="molecule type" value="Genomic_DNA"/>
</dbReference>
<dbReference type="Gene3D" id="2.60.40.1760">
    <property type="entry name" value="glycosyl hydrolase (family 31)"/>
    <property type="match status" value="1"/>
</dbReference>
<feature type="transmembrane region" description="Helical" evidence="7">
    <location>
        <begin position="1255"/>
        <end position="1271"/>
    </location>
</feature>
<comment type="similarity">
    <text evidence="2">Belongs to the glycosyl hydrolase 31 family.</text>
</comment>
<feature type="transmembrane region" description="Helical" evidence="7">
    <location>
        <begin position="1022"/>
        <end position="1041"/>
    </location>
</feature>
<evidence type="ECO:0000313" key="9">
    <source>
        <dbReference type="EMBL" id="KXH56741.1"/>
    </source>
</evidence>
<dbReference type="PROSITE" id="PS00217">
    <property type="entry name" value="SUGAR_TRANSPORT_2"/>
    <property type="match status" value="1"/>
</dbReference>
<feature type="region of interest" description="Disordered" evidence="6">
    <location>
        <begin position="705"/>
        <end position="733"/>
    </location>
</feature>
<evidence type="ECO:0000256" key="1">
    <source>
        <dbReference type="ARBA" id="ARBA00004141"/>
    </source>
</evidence>
<organism evidence="9 10">
    <name type="scientific">Colletotrichum salicis</name>
    <dbReference type="NCBI Taxonomy" id="1209931"/>
    <lineage>
        <taxon>Eukaryota</taxon>
        <taxon>Fungi</taxon>
        <taxon>Dikarya</taxon>
        <taxon>Ascomycota</taxon>
        <taxon>Pezizomycotina</taxon>
        <taxon>Sordariomycetes</taxon>
        <taxon>Hypocreomycetidae</taxon>
        <taxon>Glomerellales</taxon>
        <taxon>Glomerellaceae</taxon>
        <taxon>Colletotrichum</taxon>
        <taxon>Colletotrichum acutatum species complex</taxon>
    </lineage>
</organism>
<dbReference type="Proteomes" id="UP000070121">
    <property type="component" value="Unassembled WGS sequence"/>
</dbReference>
<feature type="region of interest" description="Disordered" evidence="6">
    <location>
        <begin position="546"/>
        <end position="575"/>
    </location>
</feature>
<evidence type="ECO:0000256" key="5">
    <source>
        <dbReference type="ARBA" id="ARBA00023136"/>
    </source>
</evidence>
<feature type="transmembrane region" description="Helical" evidence="7">
    <location>
        <begin position="1148"/>
        <end position="1169"/>
    </location>
</feature>
<evidence type="ECO:0000256" key="4">
    <source>
        <dbReference type="ARBA" id="ARBA00022989"/>
    </source>
</evidence>
<feature type="transmembrane region" description="Helical" evidence="7">
    <location>
        <begin position="903"/>
        <end position="922"/>
    </location>
</feature>
<dbReference type="InterPro" id="IPR000322">
    <property type="entry name" value="Glyco_hydro_31_TIM"/>
</dbReference>
<reference evidence="9 10" key="1">
    <citation type="submission" date="2014-02" db="EMBL/GenBank/DDBJ databases">
        <title>The genome sequence of Colletotrichum salicis CBS 607.94.</title>
        <authorList>
            <person name="Baroncelli R."/>
            <person name="Thon M.R."/>
        </authorList>
    </citation>
    <scope>NUCLEOTIDE SEQUENCE [LARGE SCALE GENOMIC DNA]</scope>
    <source>
        <strain evidence="9 10">CBS 607.94</strain>
    </source>
</reference>
<dbReference type="CDD" id="cd06591">
    <property type="entry name" value="GH31_xylosidase_XylS"/>
    <property type="match status" value="1"/>
</dbReference>
<dbReference type="InterPro" id="IPR036259">
    <property type="entry name" value="MFS_trans_sf"/>
</dbReference>
<comment type="subcellular location">
    <subcellularLocation>
        <location evidence="1">Membrane</location>
        <topology evidence="1">Multi-pass membrane protein</topology>
    </subcellularLocation>
</comment>
<dbReference type="GO" id="GO:0022857">
    <property type="term" value="F:transmembrane transporter activity"/>
    <property type="evidence" value="ECO:0007669"/>
    <property type="project" value="InterPro"/>
</dbReference>
<feature type="transmembrane region" description="Helical" evidence="7">
    <location>
        <begin position="931"/>
        <end position="947"/>
    </location>
</feature>
<proteinExistence type="inferred from homology"/>